<dbReference type="RefSeq" id="XP_056473158.1">
    <property type="nucleotide sequence ID" value="XM_056619792.1"/>
</dbReference>
<name>A0A9W9K6J0_9EURO</name>
<dbReference type="OrthoDB" id="4725912at2759"/>
<dbReference type="GeneID" id="81358771"/>
<dbReference type="AlphaFoldDB" id="A0A9W9K6J0"/>
<reference evidence="1" key="2">
    <citation type="journal article" date="2023" name="IMA Fungus">
        <title>Comparative genomic study of the Penicillium genus elucidates a diverse pangenome and 15 lateral gene transfer events.</title>
        <authorList>
            <person name="Petersen C."/>
            <person name="Sorensen T."/>
            <person name="Nielsen M.R."/>
            <person name="Sondergaard T.E."/>
            <person name="Sorensen J.L."/>
            <person name="Fitzpatrick D.A."/>
            <person name="Frisvad J.C."/>
            <person name="Nielsen K.L."/>
        </authorList>
    </citation>
    <scope>NUCLEOTIDE SEQUENCE</scope>
    <source>
        <strain evidence="1">IBT 30761</strain>
    </source>
</reference>
<proteinExistence type="predicted"/>
<protein>
    <submittedName>
        <fullName evidence="1">Uncharacterized protein</fullName>
    </submittedName>
</protein>
<accession>A0A9W9K6J0</accession>
<sequence length="180" mass="19540">MTGFNIFTIRPAPWDPSKNLVHPAGYPVEAPPLYSITASKHGKPNVLVFCGWGVGPHDAIGDGKYPKGLHSTCHLTMRGQPVEMRTSQSGSGDFKFDHPTMGHMRWKADMFSSSKMELRDESGRRMATFGKGKMGEKTLEVIPGDPYFVELVLLSGITAISLNKGITESAVEAFSTIVGA</sequence>
<dbReference type="EMBL" id="JAPQKI010000006">
    <property type="protein sequence ID" value="KAJ5095008.1"/>
    <property type="molecule type" value="Genomic_DNA"/>
</dbReference>
<keyword evidence="2" id="KW-1185">Reference proteome</keyword>
<reference evidence="1" key="1">
    <citation type="submission" date="2022-11" db="EMBL/GenBank/DDBJ databases">
        <authorList>
            <person name="Petersen C."/>
        </authorList>
    </citation>
    <scope>NUCLEOTIDE SEQUENCE</scope>
    <source>
        <strain evidence="1">IBT 30761</strain>
    </source>
</reference>
<evidence type="ECO:0000313" key="1">
    <source>
        <dbReference type="EMBL" id="KAJ5095008.1"/>
    </source>
</evidence>
<dbReference type="Proteomes" id="UP001149074">
    <property type="component" value="Unassembled WGS sequence"/>
</dbReference>
<comment type="caution">
    <text evidence="1">The sequence shown here is derived from an EMBL/GenBank/DDBJ whole genome shotgun (WGS) entry which is preliminary data.</text>
</comment>
<gene>
    <name evidence="1" type="ORF">N7532_007299</name>
</gene>
<organism evidence="1 2">
    <name type="scientific">Penicillium argentinense</name>
    <dbReference type="NCBI Taxonomy" id="1131581"/>
    <lineage>
        <taxon>Eukaryota</taxon>
        <taxon>Fungi</taxon>
        <taxon>Dikarya</taxon>
        <taxon>Ascomycota</taxon>
        <taxon>Pezizomycotina</taxon>
        <taxon>Eurotiomycetes</taxon>
        <taxon>Eurotiomycetidae</taxon>
        <taxon>Eurotiales</taxon>
        <taxon>Aspergillaceae</taxon>
        <taxon>Penicillium</taxon>
    </lineage>
</organism>
<evidence type="ECO:0000313" key="2">
    <source>
        <dbReference type="Proteomes" id="UP001149074"/>
    </source>
</evidence>